<dbReference type="Gene3D" id="3.30.200.20">
    <property type="entry name" value="Phosphorylase Kinase, domain 1"/>
    <property type="match status" value="1"/>
</dbReference>
<proteinExistence type="inferred from homology"/>
<dbReference type="WBParaSite" id="HDID_0000211001-mRNA-1">
    <property type="protein sequence ID" value="HDID_0000211001-mRNA-1"/>
    <property type="gene ID" value="HDID_0000211001"/>
</dbReference>
<dbReference type="GO" id="GO:0016592">
    <property type="term" value="C:mediator complex"/>
    <property type="evidence" value="ECO:0007669"/>
    <property type="project" value="TreeGrafter"/>
</dbReference>
<organism evidence="15">
    <name type="scientific">Hymenolepis diminuta</name>
    <name type="common">Rat tapeworm</name>
    <dbReference type="NCBI Taxonomy" id="6216"/>
    <lineage>
        <taxon>Eukaryota</taxon>
        <taxon>Metazoa</taxon>
        <taxon>Spiralia</taxon>
        <taxon>Lophotrochozoa</taxon>
        <taxon>Platyhelminthes</taxon>
        <taxon>Cestoda</taxon>
        <taxon>Eucestoda</taxon>
        <taxon>Cyclophyllidea</taxon>
        <taxon>Hymenolepididae</taxon>
        <taxon>Hymenolepis</taxon>
    </lineage>
</organism>
<feature type="binding site" evidence="10">
    <location>
        <position position="54"/>
    </location>
    <ligand>
        <name>ATP</name>
        <dbReference type="ChEBI" id="CHEBI:30616"/>
    </ligand>
</feature>
<evidence type="ECO:0000256" key="1">
    <source>
        <dbReference type="ARBA" id="ARBA00006485"/>
    </source>
</evidence>
<comment type="catalytic activity">
    <reaction evidence="7">
        <text>L-threonyl-[protein] + ATP = O-phospho-L-threonyl-[protein] + ADP + H(+)</text>
        <dbReference type="Rhea" id="RHEA:46608"/>
        <dbReference type="Rhea" id="RHEA-COMP:11060"/>
        <dbReference type="Rhea" id="RHEA-COMP:11605"/>
        <dbReference type="ChEBI" id="CHEBI:15378"/>
        <dbReference type="ChEBI" id="CHEBI:30013"/>
        <dbReference type="ChEBI" id="CHEBI:30616"/>
        <dbReference type="ChEBI" id="CHEBI:61977"/>
        <dbReference type="ChEBI" id="CHEBI:456216"/>
        <dbReference type="EC" id="2.7.11.22"/>
    </reaction>
</comment>
<evidence type="ECO:0000256" key="4">
    <source>
        <dbReference type="ARBA" id="ARBA00022741"/>
    </source>
</evidence>
<evidence type="ECO:0000256" key="6">
    <source>
        <dbReference type="ARBA" id="ARBA00022840"/>
    </source>
</evidence>
<accession>A0A0R3SC45</accession>
<dbReference type="InterPro" id="IPR017441">
    <property type="entry name" value="Protein_kinase_ATP_BS"/>
</dbReference>
<dbReference type="PANTHER" id="PTHR24056">
    <property type="entry name" value="CELL DIVISION PROTEIN KINASE"/>
    <property type="match status" value="1"/>
</dbReference>
<dbReference type="InterPro" id="IPR011009">
    <property type="entry name" value="Kinase-like_dom_sf"/>
</dbReference>
<evidence type="ECO:0000313" key="15">
    <source>
        <dbReference type="WBParaSite" id="HDID_0000211001-mRNA-1"/>
    </source>
</evidence>
<evidence type="ECO:0000256" key="2">
    <source>
        <dbReference type="ARBA" id="ARBA00022527"/>
    </source>
</evidence>
<dbReference type="Proteomes" id="UP000274504">
    <property type="component" value="Unassembled WGS sequence"/>
</dbReference>
<gene>
    <name evidence="13" type="ORF">HDID_LOCUS2111</name>
</gene>
<dbReference type="FunFam" id="1.10.510.10:FF:000624">
    <property type="entry name" value="Mitogen-activated protein kinase"/>
    <property type="match status" value="1"/>
</dbReference>
<dbReference type="GO" id="GO:0005524">
    <property type="term" value="F:ATP binding"/>
    <property type="evidence" value="ECO:0007669"/>
    <property type="project" value="UniProtKB-UniRule"/>
</dbReference>
<dbReference type="PANTHER" id="PTHR24056:SF495">
    <property type="entry name" value="CYCLIN-DEPENDENT KINASE 8-RELATED"/>
    <property type="match status" value="1"/>
</dbReference>
<dbReference type="EMBL" id="UYSG01000475">
    <property type="protein sequence ID" value="VDL19572.1"/>
    <property type="molecule type" value="Genomic_DNA"/>
</dbReference>
<evidence type="ECO:0000313" key="14">
    <source>
        <dbReference type="Proteomes" id="UP000274504"/>
    </source>
</evidence>
<dbReference type="SUPFAM" id="SSF56112">
    <property type="entry name" value="Protein kinase-like (PK-like)"/>
    <property type="match status" value="1"/>
</dbReference>
<keyword evidence="6 10" id="KW-0067">ATP-binding</keyword>
<dbReference type="GO" id="GO:0008353">
    <property type="term" value="F:RNA polymerase II CTD heptapeptide repeat kinase activity"/>
    <property type="evidence" value="ECO:0007669"/>
    <property type="project" value="UniProtKB-EC"/>
</dbReference>
<evidence type="ECO:0000256" key="5">
    <source>
        <dbReference type="ARBA" id="ARBA00022777"/>
    </source>
</evidence>
<comment type="catalytic activity">
    <reaction evidence="8">
        <text>L-seryl-[protein] + ATP = O-phospho-L-seryl-[protein] + ADP + H(+)</text>
        <dbReference type="Rhea" id="RHEA:17989"/>
        <dbReference type="Rhea" id="RHEA-COMP:9863"/>
        <dbReference type="Rhea" id="RHEA-COMP:11604"/>
        <dbReference type="ChEBI" id="CHEBI:15378"/>
        <dbReference type="ChEBI" id="CHEBI:29999"/>
        <dbReference type="ChEBI" id="CHEBI:30616"/>
        <dbReference type="ChEBI" id="CHEBI:83421"/>
        <dbReference type="ChEBI" id="CHEBI:456216"/>
        <dbReference type="EC" id="2.7.11.22"/>
    </reaction>
</comment>
<evidence type="ECO:0000256" key="10">
    <source>
        <dbReference type="PROSITE-ProRule" id="PRU10141"/>
    </source>
</evidence>
<dbReference type="STRING" id="6216.A0A0R3SC45"/>
<dbReference type="SMART" id="SM00220">
    <property type="entry name" value="S_TKc"/>
    <property type="match status" value="1"/>
</dbReference>
<evidence type="ECO:0000256" key="9">
    <source>
        <dbReference type="ARBA" id="ARBA00049280"/>
    </source>
</evidence>
<dbReference type="Pfam" id="PF00069">
    <property type="entry name" value="Pkinase"/>
    <property type="match status" value="1"/>
</dbReference>
<dbReference type="OrthoDB" id="8012711at2759"/>
<dbReference type="PROSITE" id="PS50011">
    <property type="entry name" value="PROTEIN_KINASE_DOM"/>
    <property type="match status" value="1"/>
</dbReference>
<evidence type="ECO:0000256" key="7">
    <source>
        <dbReference type="ARBA" id="ARBA00047811"/>
    </source>
</evidence>
<keyword evidence="2 11" id="KW-0723">Serine/threonine-protein kinase</keyword>
<sequence length="360" mass="40479">MILNSVKDNTAVEGINFNICSPCSFEKIAKLGGGAYGNVYKILLPDGKTYAALKEIKPRREEMFGFSTSTVRELFTLAKLEHENIIKLVNVCIEGRQNGVCSMILPTLMFVMELCKGNLREVLRGSIIVTEAQRRTIMSQCLSGLAYIMHIIHRDLKPDNLLISYDGVLKIGDLGLARFKVTEAKNVHYTPFIGTVNYGSPEILLGSTDYDESSDMWSVGCIMAELYTSTVLFPGSTIVEVFQSMCLICGSITNGTIAGIETNKNFCLVENLPQYRISTLSAHLKTHISSILACSLIERILRYNKTQRLTAEQALNDLYFTLNQAKDENLSELLQERFNFDVFQLNRHEFNPFAFTKVFR</sequence>
<dbReference type="AlphaFoldDB" id="A0A0R3SC45"/>
<comment type="catalytic activity">
    <reaction evidence="9">
        <text>[DNA-directed RNA polymerase] + ATP = phospho-[DNA-directed RNA polymerase] + ADP + H(+)</text>
        <dbReference type="Rhea" id="RHEA:10216"/>
        <dbReference type="Rhea" id="RHEA-COMP:11321"/>
        <dbReference type="Rhea" id="RHEA-COMP:11322"/>
        <dbReference type="ChEBI" id="CHEBI:15378"/>
        <dbReference type="ChEBI" id="CHEBI:30616"/>
        <dbReference type="ChEBI" id="CHEBI:43176"/>
        <dbReference type="ChEBI" id="CHEBI:68546"/>
        <dbReference type="ChEBI" id="CHEBI:456216"/>
        <dbReference type="EC" id="2.7.11.23"/>
    </reaction>
</comment>
<keyword evidence="4 10" id="KW-0547">Nucleotide-binding</keyword>
<reference evidence="15" key="1">
    <citation type="submission" date="2017-02" db="UniProtKB">
        <authorList>
            <consortium name="WormBaseParasite"/>
        </authorList>
    </citation>
    <scope>IDENTIFICATION</scope>
</reference>
<evidence type="ECO:0000256" key="3">
    <source>
        <dbReference type="ARBA" id="ARBA00022679"/>
    </source>
</evidence>
<feature type="domain" description="Protein kinase" evidence="12">
    <location>
        <begin position="25"/>
        <end position="320"/>
    </location>
</feature>
<dbReference type="Gene3D" id="1.10.510.10">
    <property type="entry name" value="Transferase(Phosphotransferase) domain 1"/>
    <property type="match status" value="1"/>
</dbReference>
<name>A0A0R3SC45_HYMDI</name>
<dbReference type="PROSITE" id="PS00107">
    <property type="entry name" value="PROTEIN_KINASE_ATP"/>
    <property type="match status" value="1"/>
</dbReference>
<protein>
    <submittedName>
        <fullName evidence="15">Protein kinase domain-containing protein</fullName>
    </submittedName>
</protein>
<dbReference type="PROSITE" id="PS00108">
    <property type="entry name" value="PROTEIN_KINASE_ST"/>
    <property type="match status" value="1"/>
</dbReference>
<dbReference type="InterPro" id="IPR008271">
    <property type="entry name" value="Ser/Thr_kinase_AS"/>
</dbReference>
<evidence type="ECO:0000259" key="12">
    <source>
        <dbReference type="PROSITE" id="PS50011"/>
    </source>
</evidence>
<dbReference type="InterPro" id="IPR000719">
    <property type="entry name" value="Prot_kinase_dom"/>
</dbReference>
<dbReference type="InterPro" id="IPR050108">
    <property type="entry name" value="CDK"/>
</dbReference>
<evidence type="ECO:0000256" key="8">
    <source>
        <dbReference type="ARBA" id="ARBA00048367"/>
    </source>
</evidence>
<keyword evidence="3" id="KW-0808">Transferase</keyword>
<keyword evidence="5" id="KW-0418">Kinase</keyword>
<evidence type="ECO:0000256" key="11">
    <source>
        <dbReference type="RuleBase" id="RU000304"/>
    </source>
</evidence>
<evidence type="ECO:0000313" key="13">
    <source>
        <dbReference type="EMBL" id="VDL19572.1"/>
    </source>
</evidence>
<comment type="similarity">
    <text evidence="1">Belongs to the protein kinase superfamily. CMGC Ser/Thr protein kinase family. CDC2/CDKX subfamily.</text>
</comment>
<reference evidence="13 14" key="2">
    <citation type="submission" date="2018-11" db="EMBL/GenBank/DDBJ databases">
        <authorList>
            <consortium name="Pathogen Informatics"/>
        </authorList>
    </citation>
    <scope>NUCLEOTIDE SEQUENCE [LARGE SCALE GENOMIC DNA]</scope>
</reference>
<dbReference type="GO" id="GO:0004693">
    <property type="term" value="F:cyclin-dependent protein serine/threonine kinase activity"/>
    <property type="evidence" value="ECO:0007669"/>
    <property type="project" value="UniProtKB-EC"/>
</dbReference>